<dbReference type="InterPro" id="IPR019734">
    <property type="entry name" value="TPR_rpt"/>
</dbReference>
<dbReference type="InterPro" id="IPR011990">
    <property type="entry name" value="TPR-like_helical_dom_sf"/>
</dbReference>
<keyword evidence="3" id="KW-1185">Reference proteome</keyword>
<dbReference type="Proteomes" id="UP000316238">
    <property type="component" value="Unassembled WGS sequence"/>
</dbReference>
<dbReference type="SMART" id="SM00028">
    <property type="entry name" value="TPR"/>
    <property type="match status" value="7"/>
</dbReference>
<sequence>MDNKFESGGGEQNTGIGDHAIGKQVNNFFCRLLGRIFTTGNQSPAIIAEKGHVTVTYNNSVIPPQRLEELAGQLAVTEAALASFFKILEEQQVPPGDLDSKLREIAANYKELLARVGDDQTAKQTIEAGDYAKAEQLLEDVAKQQSIAAAEANADLAKLQEVQLRYAKAAAYWQKAAALLPEDKKKERALYLHEAGYDFHRVARYSEALSLYEQSLVIRREIGDKAGEGVTLNNISQIYSARGDSATALTYLEQSLMITQEIGNRAVEGTTLNNISQIYHARGDYTTALTYLEQSLVIRREIGDKEGEGTTLNNISQIYDARGDYTTALTYLEQSLVIHWEVGNRTMEGTTLSNIGALHHAKGDALTYLEQSLSIRREIGDRRGEAETSWNIGIAYIKQGDLSKAEPYISRAVQLAEELGHPKLEEWRKALEDIRAKLRGK</sequence>
<name>A0A521G115_9BACT</name>
<organism evidence="2 3">
    <name type="scientific">Candidatus Electronema aureum</name>
    <dbReference type="NCBI Taxonomy" id="2005002"/>
    <lineage>
        <taxon>Bacteria</taxon>
        <taxon>Pseudomonadati</taxon>
        <taxon>Thermodesulfobacteriota</taxon>
        <taxon>Desulfobulbia</taxon>
        <taxon>Desulfobulbales</taxon>
        <taxon>Desulfobulbaceae</taxon>
        <taxon>Candidatus Electronema</taxon>
    </lineage>
</organism>
<proteinExistence type="predicted"/>
<evidence type="ECO:0000313" key="2">
    <source>
        <dbReference type="EMBL" id="TAA74695.1"/>
    </source>
</evidence>
<accession>A0A521G115</accession>
<dbReference type="Gene3D" id="1.25.40.10">
    <property type="entry name" value="Tetratricopeptide repeat domain"/>
    <property type="match status" value="3"/>
</dbReference>
<protein>
    <submittedName>
        <fullName evidence="2">Tetratricopeptide repeat-containing protein</fullName>
    </submittedName>
</protein>
<dbReference type="PANTHER" id="PTHR10098">
    <property type="entry name" value="RAPSYN-RELATED"/>
    <property type="match status" value="1"/>
</dbReference>
<feature type="repeat" description="TPR" evidence="1">
    <location>
        <begin position="386"/>
        <end position="419"/>
    </location>
</feature>
<dbReference type="SUPFAM" id="SSF48452">
    <property type="entry name" value="TPR-like"/>
    <property type="match status" value="1"/>
</dbReference>
<dbReference type="EMBL" id="NQJD01000019">
    <property type="protein sequence ID" value="TAA74695.1"/>
    <property type="molecule type" value="Genomic_DNA"/>
</dbReference>
<evidence type="ECO:0000256" key="1">
    <source>
        <dbReference type="PROSITE-ProRule" id="PRU00339"/>
    </source>
</evidence>
<reference evidence="2" key="1">
    <citation type="submission" date="2017-07" db="EMBL/GenBank/DDBJ databases">
        <title>The cable genome - Insights into the physiology and evolution of filamentous bacteria capable of sulfide oxidation via long distance electron transfer.</title>
        <authorList>
            <person name="Thorup C."/>
            <person name="Bjerg J.T."/>
            <person name="Schreiber L."/>
            <person name="Nielsen L.P."/>
            <person name="Kjeldsen K.U."/>
            <person name="Boesen T."/>
            <person name="Boggild A."/>
            <person name="Meysman F."/>
            <person name="Geelhoed J."/>
            <person name="Schramm A."/>
        </authorList>
    </citation>
    <scope>NUCLEOTIDE SEQUENCE [LARGE SCALE GENOMIC DNA]</scope>
    <source>
        <strain evidence="2">GS</strain>
    </source>
</reference>
<keyword evidence="1" id="KW-0802">TPR repeat</keyword>
<dbReference type="PANTHER" id="PTHR10098:SF108">
    <property type="entry name" value="TETRATRICOPEPTIDE REPEAT PROTEIN 28"/>
    <property type="match status" value="1"/>
</dbReference>
<comment type="caution">
    <text evidence="2">The sequence shown here is derived from an EMBL/GenBank/DDBJ whole genome shotgun (WGS) entry which is preliminary data.</text>
</comment>
<dbReference type="Pfam" id="PF13424">
    <property type="entry name" value="TPR_12"/>
    <property type="match status" value="3"/>
</dbReference>
<evidence type="ECO:0000313" key="3">
    <source>
        <dbReference type="Proteomes" id="UP000316238"/>
    </source>
</evidence>
<gene>
    <name evidence="2" type="ORF">CDV28_1198</name>
</gene>
<dbReference type="AlphaFoldDB" id="A0A521G115"/>
<dbReference type="PROSITE" id="PS50005">
    <property type="entry name" value="TPR"/>
    <property type="match status" value="1"/>
</dbReference>